<name>A0A6L2NY34_TANCI</name>
<dbReference type="AlphaFoldDB" id="A0A6L2NY34"/>
<feature type="compositionally biased region" description="Basic and acidic residues" evidence="1">
    <location>
        <begin position="391"/>
        <end position="412"/>
    </location>
</feature>
<evidence type="ECO:0000313" key="2">
    <source>
        <dbReference type="EMBL" id="GEU89565.1"/>
    </source>
</evidence>
<protein>
    <recommendedName>
        <fullName evidence="3">Retrovirus-related Pol polyprotein from transposon TNT 1-94</fullName>
    </recommendedName>
</protein>
<feature type="region of interest" description="Disordered" evidence="1">
    <location>
        <begin position="340"/>
        <end position="412"/>
    </location>
</feature>
<dbReference type="EMBL" id="BKCJ010009990">
    <property type="protein sequence ID" value="GEU89565.1"/>
    <property type="molecule type" value="Genomic_DNA"/>
</dbReference>
<sequence length="412" mass="46556">MENLNEVRVKELRSDNETKDHLGKFDENADYGYFLGYSLAAKSFRGDEINFNEDRSFFDDEFLVSRSKVSQSSGKDDYFPYVLTYVPLSINNITIPDPVIPIDTPTLQDNNSIDESPEFSLANDHPIHNKRDNFEPADVHSDSFVSQDITINEPITKVEPSPIIISLLAEVFNHPPVPQDKWSREKHIKLPMNAYAHFLSEIGPKKLIQALKDEGWIISMHKDLNQFKSNKALISKHILTQIILDVTYIGRVPQGVVKYLVERDAYKNDKLKTFKPYQISATSFKTPYASEFPLTSHMMKVAKLLPKPQETLILPFGGVNAKNTADKSLFGTSLQLVSQPKAPIDKKSKKKKNPPSSKPKTSKIVRESSPIKQVTKTQHAKKSVATTNTTKRIESSESVEDLRNQTKPADAK</sequence>
<organism evidence="2">
    <name type="scientific">Tanacetum cinerariifolium</name>
    <name type="common">Dalmatian daisy</name>
    <name type="synonym">Chrysanthemum cinerariifolium</name>
    <dbReference type="NCBI Taxonomy" id="118510"/>
    <lineage>
        <taxon>Eukaryota</taxon>
        <taxon>Viridiplantae</taxon>
        <taxon>Streptophyta</taxon>
        <taxon>Embryophyta</taxon>
        <taxon>Tracheophyta</taxon>
        <taxon>Spermatophyta</taxon>
        <taxon>Magnoliopsida</taxon>
        <taxon>eudicotyledons</taxon>
        <taxon>Gunneridae</taxon>
        <taxon>Pentapetalae</taxon>
        <taxon>asterids</taxon>
        <taxon>campanulids</taxon>
        <taxon>Asterales</taxon>
        <taxon>Asteraceae</taxon>
        <taxon>Asteroideae</taxon>
        <taxon>Anthemideae</taxon>
        <taxon>Anthemidinae</taxon>
        <taxon>Tanacetum</taxon>
    </lineage>
</organism>
<evidence type="ECO:0000256" key="1">
    <source>
        <dbReference type="SAM" id="MobiDB-lite"/>
    </source>
</evidence>
<comment type="caution">
    <text evidence="2">The sequence shown here is derived from an EMBL/GenBank/DDBJ whole genome shotgun (WGS) entry which is preliminary data.</text>
</comment>
<gene>
    <name evidence="2" type="ORF">Tci_061543</name>
</gene>
<proteinExistence type="predicted"/>
<reference evidence="2" key="1">
    <citation type="journal article" date="2019" name="Sci. Rep.">
        <title>Draft genome of Tanacetum cinerariifolium, the natural source of mosquito coil.</title>
        <authorList>
            <person name="Yamashiro T."/>
            <person name="Shiraishi A."/>
            <person name="Satake H."/>
            <person name="Nakayama K."/>
        </authorList>
    </citation>
    <scope>NUCLEOTIDE SEQUENCE</scope>
</reference>
<evidence type="ECO:0008006" key="3">
    <source>
        <dbReference type="Google" id="ProtNLM"/>
    </source>
</evidence>
<accession>A0A6L2NY34</accession>